<proteinExistence type="predicted"/>
<feature type="transmembrane region" description="Helical" evidence="1">
    <location>
        <begin position="12"/>
        <end position="33"/>
    </location>
</feature>
<comment type="caution">
    <text evidence="2">The sequence shown here is derived from an EMBL/GenBank/DDBJ whole genome shotgun (WGS) entry which is preliminary data.</text>
</comment>
<accession>A0A2W5N160</accession>
<dbReference type="Proteomes" id="UP000249417">
    <property type="component" value="Unassembled WGS sequence"/>
</dbReference>
<evidence type="ECO:0000256" key="1">
    <source>
        <dbReference type="SAM" id="Phobius"/>
    </source>
</evidence>
<reference evidence="2 3" key="1">
    <citation type="submission" date="2017-08" db="EMBL/GenBank/DDBJ databases">
        <title>Infants hospitalized years apart are colonized by the same room-sourced microbial strains.</title>
        <authorList>
            <person name="Brooks B."/>
            <person name="Olm M.R."/>
            <person name="Firek B.A."/>
            <person name="Baker R."/>
            <person name="Thomas B.C."/>
            <person name="Morowitz M.J."/>
            <person name="Banfield J.F."/>
        </authorList>
    </citation>
    <scope>NUCLEOTIDE SEQUENCE [LARGE SCALE GENOMIC DNA]</scope>
    <source>
        <strain evidence="2">S2_005_002_R2_29</strain>
    </source>
</reference>
<name>A0A2W5N160_9BACT</name>
<organism evidence="2 3">
    <name type="scientific">Micavibrio aeruginosavorus</name>
    <dbReference type="NCBI Taxonomy" id="349221"/>
    <lineage>
        <taxon>Bacteria</taxon>
        <taxon>Pseudomonadati</taxon>
        <taxon>Bdellovibrionota</taxon>
        <taxon>Bdellovibrionia</taxon>
        <taxon>Bdellovibrionales</taxon>
        <taxon>Pseudobdellovibrionaceae</taxon>
        <taxon>Micavibrio</taxon>
    </lineage>
</organism>
<keyword evidence="1" id="KW-1133">Transmembrane helix</keyword>
<dbReference type="EMBL" id="QFQB01000015">
    <property type="protein sequence ID" value="PZQ47251.1"/>
    <property type="molecule type" value="Genomic_DNA"/>
</dbReference>
<gene>
    <name evidence="2" type="ORF">DI551_03740</name>
</gene>
<dbReference type="Pfam" id="PF10617">
    <property type="entry name" value="DUF2474"/>
    <property type="match status" value="1"/>
</dbReference>
<sequence>MTATATSKWKQWGWFVGLWLAGFLTLGAISLVIRAIMNIG</sequence>
<evidence type="ECO:0000313" key="3">
    <source>
        <dbReference type="Proteomes" id="UP000249417"/>
    </source>
</evidence>
<evidence type="ECO:0000313" key="2">
    <source>
        <dbReference type="EMBL" id="PZQ47251.1"/>
    </source>
</evidence>
<dbReference type="AlphaFoldDB" id="A0A2W5N160"/>
<dbReference type="InterPro" id="IPR018895">
    <property type="entry name" value="DUF2474"/>
</dbReference>
<protein>
    <submittedName>
        <fullName evidence="2">DUF2474 domain-containing protein</fullName>
    </submittedName>
</protein>
<keyword evidence="1" id="KW-0472">Membrane</keyword>
<keyword evidence="1" id="KW-0812">Transmembrane</keyword>